<organism evidence="1 2">
    <name type="scientific">Bowdeniella nasicola</name>
    <dbReference type="NCBI Taxonomy" id="208480"/>
    <lineage>
        <taxon>Bacteria</taxon>
        <taxon>Bacillati</taxon>
        <taxon>Actinomycetota</taxon>
        <taxon>Actinomycetes</taxon>
        <taxon>Actinomycetales</taxon>
        <taxon>Actinomycetaceae</taxon>
        <taxon>Bowdeniella</taxon>
    </lineage>
</organism>
<evidence type="ECO:0000313" key="2">
    <source>
        <dbReference type="Proteomes" id="UP000199288"/>
    </source>
</evidence>
<dbReference type="RefSeq" id="WP_092565155.1">
    <property type="nucleotide sequence ID" value="NZ_FNQV01000011.1"/>
</dbReference>
<gene>
    <name evidence="1" type="ORF">SAMN02910418_01822</name>
</gene>
<dbReference type="AlphaFoldDB" id="A0A1H4C0H2"/>
<proteinExistence type="predicted"/>
<dbReference type="SUPFAM" id="SSF53697">
    <property type="entry name" value="SIS domain"/>
    <property type="match status" value="1"/>
</dbReference>
<dbReference type="CDD" id="cd05008">
    <property type="entry name" value="SIS_GlmS_GlmD_1"/>
    <property type="match status" value="1"/>
</dbReference>
<dbReference type="PANTHER" id="PTHR10937:SF4">
    <property type="entry name" value="GLUCOSAMINE-6-PHOSPHATE DEAMINASE"/>
    <property type="match status" value="1"/>
</dbReference>
<dbReference type="Proteomes" id="UP000199288">
    <property type="component" value="Unassembled WGS sequence"/>
</dbReference>
<name>A0A1H4C0H2_9ACTO</name>
<dbReference type="OrthoDB" id="367283at2"/>
<dbReference type="PANTHER" id="PTHR10937">
    <property type="entry name" value="GLUCOSAMINE--FRUCTOSE-6-PHOSPHATE AMINOTRANSFERASE, ISOMERIZING"/>
    <property type="match status" value="1"/>
</dbReference>
<sequence length="296" mass="31463">MSITETEIFTQPAMWEQAVAVAEQSASVMPHDGESVAVIGCGTSWFIAQSYCAARTAAGKGISDAYTATEFPTDRDYDRIICLSRSGTTTEIIDVLKAVHGTAPTVLLTAVGDGPARGAVDDEVVLDFADEESVVQTRFATSALAFFRASLGEDLTAAIADAHTALEAELPASWIEADQITFLGTGWTIGLAAEAGLKLREASQSWTENYPAMEYRHGPISIAQPGRLTWVFGKAPAGLADQVAATGAEFVTSDLDPMAHLVLAQRLAVARAEAKGLNPDQPRHLTRSVILTDDEH</sequence>
<dbReference type="GO" id="GO:1901135">
    <property type="term" value="P:carbohydrate derivative metabolic process"/>
    <property type="evidence" value="ECO:0007669"/>
    <property type="project" value="InterPro"/>
</dbReference>
<dbReference type="EMBL" id="FNQV01000011">
    <property type="protein sequence ID" value="SEA53820.1"/>
    <property type="molecule type" value="Genomic_DNA"/>
</dbReference>
<dbReference type="InterPro" id="IPR046348">
    <property type="entry name" value="SIS_dom_sf"/>
</dbReference>
<dbReference type="InterPro" id="IPR035490">
    <property type="entry name" value="GlmS/FrlB_SIS"/>
</dbReference>
<dbReference type="Gene3D" id="3.40.50.10490">
    <property type="entry name" value="Glucose-6-phosphate isomerase like protein, domain 1"/>
    <property type="match status" value="3"/>
</dbReference>
<keyword evidence="1" id="KW-0413">Isomerase</keyword>
<protein>
    <submittedName>
        <fullName evidence="1">Fructoselysine-6-P-deglycase FrlB with duplicated sugar isomerase (SIS) domain</fullName>
    </submittedName>
</protein>
<dbReference type="CDD" id="cd05009">
    <property type="entry name" value="SIS_GlmS_GlmD_2"/>
    <property type="match status" value="1"/>
</dbReference>
<dbReference type="GO" id="GO:0097367">
    <property type="term" value="F:carbohydrate derivative binding"/>
    <property type="evidence" value="ECO:0007669"/>
    <property type="project" value="InterPro"/>
</dbReference>
<dbReference type="InterPro" id="IPR035466">
    <property type="entry name" value="GlmS/AgaS_SIS"/>
</dbReference>
<dbReference type="GO" id="GO:0016853">
    <property type="term" value="F:isomerase activity"/>
    <property type="evidence" value="ECO:0007669"/>
    <property type="project" value="UniProtKB-KW"/>
</dbReference>
<accession>A0A1H4C0H2</accession>
<reference evidence="2" key="1">
    <citation type="submission" date="2016-10" db="EMBL/GenBank/DDBJ databases">
        <authorList>
            <person name="Varghese N."/>
            <person name="Submissions S."/>
        </authorList>
    </citation>
    <scope>NUCLEOTIDE SEQUENCE [LARGE SCALE GENOMIC DNA]</scope>
    <source>
        <strain evidence="2">KPR-1</strain>
    </source>
</reference>
<keyword evidence="2" id="KW-1185">Reference proteome</keyword>
<evidence type="ECO:0000313" key="1">
    <source>
        <dbReference type="EMBL" id="SEA53820.1"/>
    </source>
</evidence>